<proteinExistence type="predicted"/>
<feature type="signal peptide" evidence="1">
    <location>
        <begin position="1"/>
        <end position="18"/>
    </location>
</feature>
<dbReference type="EMBL" id="PCMW01000042">
    <property type="protein sequence ID" value="PDS24491.1"/>
    <property type="molecule type" value="Genomic_DNA"/>
</dbReference>
<feature type="chain" id="PRO_5013870840" evidence="1">
    <location>
        <begin position="19"/>
        <end position="590"/>
    </location>
</feature>
<dbReference type="RefSeq" id="WP_097554115.1">
    <property type="nucleotide sequence ID" value="NZ_PCMW01000042.1"/>
</dbReference>
<organism evidence="2 3">
    <name type="scientific">Flavobacterium branchiophilum</name>
    <dbReference type="NCBI Taxonomy" id="55197"/>
    <lineage>
        <taxon>Bacteria</taxon>
        <taxon>Pseudomonadati</taxon>
        <taxon>Bacteroidota</taxon>
        <taxon>Flavobacteriia</taxon>
        <taxon>Flavobacteriales</taxon>
        <taxon>Flavobacteriaceae</taxon>
        <taxon>Flavobacterium</taxon>
    </lineage>
</organism>
<dbReference type="OrthoDB" id="1318705at2"/>
<evidence type="ECO:0000313" key="2">
    <source>
        <dbReference type="EMBL" id="PDS24491.1"/>
    </source>
</evidence>
<name>A0A2H3KY33_9FLAO</name>
<sequence>MKKVFTFLMLVLAQFAISQVGIGTKNPQGIFNVDGGKDNATTGTPTATQTENDIVISNNSGNLGIGTISPNAKIDVLSATSEVARFVTKQTTTSFGHIAIGNGTGAWAKLSAGSGAFALRNYTDDKTILHADLVTGNVGIRNSNPKTTLDVVGQPTVTDVNDGIIAPRLKRSELIAKTAYGADQVGAIVYVTDSSGTLTTATNEVIAAGYYYFDGTSWKSFKTAAATGSSKWENVSGTDNLVRLINLSDNATARPANNGIFIKDNGNIGIGIASPDAYSKLDISSTNQGILVPRVTLTSGTMDLNSDNDNNISNQPVGLMVFNSSGTLSQGFYFWNGSEWRTLNNSLAAIPSISALDCSSVNIEPSTFTSGVAYSGTLSVPYTGGNGGTYQAGTAFTQNGLTFKLQPGTLAIGVGNLVYSVSGTPNFSSPTSISVPISFDSKNCSASIGAKSTVQSIQFATKTVSPLNASTPANSQLNFGNISVRLSHTSSSGAAIQFTTPFATHYTARTNLYGAGAGGDGGGTIVGAITSPGTWTNFSGSLSPANKDIAIINLVLQTTKEVYRITVNTSGDLTSPTSSSQGTLFVEKLN</sequence>
<comment type="caution">
    <text evidence="2">The sequence shown here is derived from an EMBL/GenBank/DDBJ whole genome shotgun (WGS) entry which is preliminary data.</text>
</comment>
<keyword evidence="1" id="KW-0732">Signal</keyword>
<protein>
    <submittedName>
        <fullName evidence="2">Uncharacterized protein</fullName>
    </submittedName>
</protein>
<accession>A0A2H3KY33</accession>
<gene>
    <name evidence="2" type="ORF">B0A77_08145</name>
</gene>
<dbReference type="Proteomes" id="UP000220828">
    <property type="component" value="Unassembled WGS sequence"/>
</dbReference>
<evidence type="ECO:0000313" key="3">
    <source>
        <dbReference type="Proteomes" id="UP000220828"/>
    </source>
</evidence>
<dbReference type="AlphaFoldDB" id="A0A2H3KY33"/>
<evidence type="ECO:0000256" key="1">
    <source>
        <dbReference type="SAM" id="SignalP"/>
    </source>
</evidence>
<reference evidence="2 3" key="1">
    <citation type="submission" date="2017-09" db="EMBL/GenBank/DDBJ databases">
        <title>Whole genomes of Flavobacteriaceae.</title>
        <authorList>
            <person name="Stine C."/>
            <person name="Li C."/>
            <person name="Tadesse D."/>
        </authorList>
    </citation>
    <scope>NUCLEOTIDE SEQUENCE [LARGE SCALE GENOMIC DNA]</scope>
    <source>
        <strain evidence="2 3">ATCC 35036</strain>
    </source>
</reference>